<dbReference type="EMBL" id="BLSA01000367">
    <property type="protein sequence ID" value="GFP33271.1"/>
    <property type="molecule type" value="Genomic_DNA"/>
</dbReference>
<dbReference type="SUPFAM" id="SSF54211">
    <property type="entry name" value="Ribosomal protein S5 domain 2-like"/>
    <property type="match status" value="1"/>
</dbReference>
<dbReference type="GO" id="GO:0004252">
    <property type="term" value="F:serine-type endopeptidase activity"/>
    <property type="evidence" value="ECO:0007669"/>
    <property type="project" value="InterPro"/>
</dbReference>
<evidence type="ECO:0000313" key="3">
    <source>
        <dbReference type="Proteomes" id="UP000568877"/>
    </source>
</evidence>
<dbReference type="AlphaFoldDB" id="A0A6V8PR71"/>
<accession>A0A6V8PR71</accession>
<protein>
    <submittedName>
        <fullName evidence="2">ATP-dependent Lon protease</fullName>
    </submittedName>
</protein>
<dbReference type="InterPro" id="IPR020568">
    <property type="entry name" value="Ribosomal_Su5_D2-typ_SF"/>
</dbReference>
<dbReference type="InterPro" id="IPR027065">
    <property type="entry name" value="Lon_Prtase"/>
</dbReference>
<organism evidence="2 3">
    <name type="scientific">Candidatus Hakubella thermalkaliphila</name>
    <dbReference type="NCBI Taxonomy" id="2754717"/>
    <lineage>
        <taxon>Bacteria</taxon>
        <taxon>Bacillati</taxon>
        <taxon>Actinomycetota</taxon>
        <taxon>Actinomycetota incertae sedis</taxon>
        <taxon>Candidatus Hakubellales</taxon>
        <taxon>Candidatus Hakubellaceae</taxon>
        <taxon>Candidatus Hakubella</taxon>
    </lineage>
</organism>
<dbReference type="Proteomes" id="UP000568877">
    <property type="component" value="Unassembled WGS sequence"/>
</dbReference>
<keyword evidence="2" id="KW-0645">Protease</keyword>
<feature type="domain" description="Lon proteolytic" evidence="1">
    <location>
        <begin position="64"/>
        <end position="222"/>
    </location>
</feature>
<feature type="non-terminal residue" evidence="2">
    <location>
        <position position="1"/>
    </location>
</feature>
<evidence type="ECO:0000313" key="2">
    <source>
        <dbReference type="EMBL" id="GFP33271.1"/>
    </source>
</evidence>
<sequence length="227" mass="24777">VKEQLKKMGGIEYWDTTFSYFDDTEERFISVPEQTSVGMIPTDPQLPGTVFTVGYDVGTGKICLFRVEVGIMKGTGKYKVTGAVSMAMKEAIRTAYDYLRVNISKFAVDKSLEDYDIHVQVVNLMQAKEGTQTGVAYLVGILSALLAKQLHTGSVVMGEMSIHGVMMPVNALAECLQVVRENGGERVLLPAANAKDLSSVPPDILSGLDISFFSEPIECVLKAVELR</sequence>
<reference evidence="2 3" key="1">
    <citation type="journal article" date="2020" name="Front. Microbiol.">
        <title>Single-cell genomics of novel Actinobacteria with the Wood-Ljungdahl pathway discovered in a serpentinizing system.</title>
        <authorList>
            <person name="Merino N."/>
            <person name="Kawai M."/>
            <person name="Boyd E.S."/>
            <person name="Colman D.R."/>
            <person name="McGlynn S.E."/>
            <person name="Nealson K.H."/>
            <person name="Kurokawa K."/>
            <person name="Hongoh Y."/>
        </authorList>
    </citation>
    <scope>NUCLEOTIDE SEQUENCE [LARGE SCALE GENOMIC DNA]</scope>
    <source>
        <strain evidence="2 3">S42</strain>
    </source>
</reference>
<name>A0A6V8PR71_9ACTN</name>
<comment type="caution">
    <text evidence="2">The sequence shown here is derived from an EMBL/GenBank/DDBJ whole genome shotgun (WGS) entry which is preliminary data.</text>
</comment>
<dbReference type="InterPro" id="IPR014721">
    <property type="entry name" value="Ribsml_uS5_D2-typ_fold_subgr"/>
</dbReference>
<dbReference type="Pfam" id="PF05362">
    <property type="entry name" value="Lon_C"/>
    <property type="match status" value="1"/>
</dbReference>
<keyword evidence="2" id="KW-0378">Hydrolase</keyword>
<dbReference type="GO" id="GO:0006508">
    <property type="term" value="P:proteolysis"/>
    <property type="evidence" value="ECO:0007669"/>
    <property type="project" value="UniProtKB-KW"/>
</dbReference>
<dbReference type="PANTHER" id="PTHR10046">
    <property type="entry name" value="ATP DEPENDENT LON PROTEASE FAMILY MEMBER"/>
    <property type="match status" value="1"/>
</dbReference>
<dbReference type="GO" id="GO:0005524">
    <property type="term" value="F:ATP binding"/>
    <property type="evidence" value="ECO:0007669"/>
    <property type="project" value="InterPro"/>
</dbReference>
<dbReference type="Gene3D" id="3.30.230.10">
    <property type="match status" value="1"/>
</dbReference>
<dbReference type="GO" id="GO:0030163">
    <property type="term" value="P:protein catabolic process"/>
    <property type="evidence" value="ECO:0007669"/>
    <property type="project" value="InterPro"/>
</dbReference>
<proteinExistence type="predicted"/>
<dbReference type="GO" id="GO:0004176">
    <property type="term" value="F:ATP-dependent peptidase activity"/>
    <property type="evidence" value="ECO:0007669"/>
    <property type="project" value="InterPro"/>
</dbReference>
<gene>
    <name evidence="2" type="ORF">HKBW3S42_01605</name>
</gene>
<evidence type="ECO:0000259" key="1">
    <source>
        <dbReference type="Pfam" id="PF05362"/>
    </source>
</evidence>
<dbReference type="InterPro" id="IPR008269">
    <property type="entry name" value="Lon_proteolytic"/>
</dbReference>